<dbReference type="InterPro" id="IPR008964">
    <property type="entry name" value="Invasin/intimin_cell_adhesion"/>
</dbReference>
<evidence type="ECO:0000313" key="4">
    <source>
        <dbReference type="Proteomes" id="UP000595897"/>
    </source>
</evidence>
<protein>
    <recommendedName>
        <fullName evidence="5">FMN-binding domain-containing protein</fullName>
    </recommendedName>
</protein>
<dbReference type="InterPro" id="IPR007329">
    <property type="entry name" value="FMN-bd"/>
</dbReference>
<feature type="domain" description="BIG2" evidence="1">
    <location>
        <begin position="36"/>
        <end position="108"/>
    </location>
</feature>
<evidence type="ECO:0000313" key="3">
    <source>
        <dbReference type="EMBL" id="BCN32721.1"/>
    </source>
</evidence>
<dbReference type="SMART" id="SM00635">
    <property type="entry name" value="BID_2"/>
    <property type="match status" value="1"/>
</dbReference>
<dbReference type="Proteomes" id="UP000595897">
    <property type="component" value="Chromosome"/>
</dbReference>
<dbReference type="GO" id="GO:0010181">
    <property type="term" value="F:FMN binding"/>
    <property type="evidence" value="ECO:0007669"/>
    <property type="project" value="InterPro"/>
</dbReference>
<organism evidence="3 4">
    <name type="scientific">Anaeromicropila herbilytica</name>
    <dbReference type="NCBI Taxonomy" id="2785025"/>
    <lineage>
        <taxon>Bacteria</taxon>
        <taxon>Bacillati</taxon>
        <taxon>Bacillota</taxon>
        <taxon>Clostridia</taxon>
        <taxon>Lachnospirales</taxon>
        <taxon>Lachnospiraceae</taxon>
        <taxon>Anaeromicropila</taxon>
    </lineage>
</organism>
<gene>
    <name evidence="3" type="ORF">bsdtb5_40160</name>
</gene>
<dbReference type="Pfam" id="PF02368">
    <property type="entry name" value="Big_2"/>
    <property type="match status" value="1"/>
</dbReference>
<accession>A0A7R7IF45</accession>
<dbReference type="EMBL" id="AP024169">
    <property type="protein sequence ID" value="BCN32721.1"/>
    <property type="molecule type" value="Genomic_DNA"/>
</dbReference>
<reference evidence="3 4" key="1">
    <citation type="submission" date="2020-11" db="EMBL/GenBank/DDBJ databases">
        <title>Draft genome sequencing of a Lachnospiraceae strain isolated from anoxic soil subjected to BSD treatment.</title>
        <authorList>
            <person name="Uek A."/>
            <person name="Tonouchi A."/>
        </authorList>
    </citation>
    <scope>NUCLEOTIDE SEQUENCE [LARGE SCALE GENOMIC DNA]</scope>
    <source>
        <strain evidence="3 4">TB5</strain>
    </source>
</reference>
<feature type="domain" description="FMN-binding" evidence="2">
    <location>
        <begin position="124"/>
        <end position="199"/>
    </location>
</feature>
<dbReference type="SUPFAM" id="SSF49373">
    <property type="entry name" value="Invasin/intimin cell-adhesion fragments"/>
    <property type="match status" value="1"/>
</dbReference>
<sequence length="201" mass="21149">MKKGKIIGIGIISALILPTTLNVVQIPQYSNVAIVEAATVKLSQTVLNLKVKQTYNLKIIGTTKKVTWSSNKSSVASVSTSGKVTAKNKGTATITATVGSKKYTCKVTVKTVYADGTYTGTGIGFRNGTTKVSVILKNDVITNISVLSNQDTSRFFNYAKPIVIGEIMDSQSTNVDAVSGATYSSNGIMDAVANALSKAKN</sequence>
<dbReference type="GO" id="GO:0016020">
    <property type="term" value="C:membrane"/>
    <property type="evidence" value="ECO:0007669"/>
    <property type="project" value="InterPro"/>
</dbReference>
<dbReference type="Pfam" id="PF04205">
    <property type="entry name" value="FMN_bind"/>
    <property type="match status" value="1"/>
</dbReference>
<keyword evidence="4" id="KW-1185">Reference proteome</keyword>
<dbReference type="InterPro" id="IPR003343">
    <property type="entry name" value="Big_2"/>
</dbReference>
<dbReference type="KEGG" id="ahb:bsdtb5_40160"/>
<dbReference type="AlphaFoldDB" id="A0A7R7IF45"/>
<evidence type="ECO:0000259" key="1">
    <source>
        <dbReference type="SMART" id="SM00635"/>
    </source>
</evidence>
<dbReference type="Gene3D" id="2.60.40.1080">
    <property type="match status" value="1"/>
</dbReference>
<dbReference type="RefSeq" id="WP_271713745.1">
    <property type="nucleotide sequence ID" value="NZ_AP024169.1"/>
</dbReference>
<dbReference type="SMART" id="SM00900">
    <property type="entry name" value="FMN_bind"/>
    <property type="match status" value="1"/>
</dbReference>
<dbReference type="Gene3D" id="3.90.1010.20">
    <property type="match status" value="1"/>
</dbReference>
<evidence type="ECO:0008006" key="5">
    <source>
        <dbReference type="Google" id="ProtNLM"/>
    </source>
</evidence>
<proteinExistence type="predicted"/>
<evidence type="ECO:0000259" key="2">
    <source>
        <dbReference type="SMART" id="SM00900"/>
    </source>
</evidence>
<name>A0A7R7IF45_9FIRM</name>